<evidence type="ECO:0000256" key="1">
    <source>
        <dbReference type="SAM" id="MobiDB-lite"/>
    </source>
</evidence>
<keyword evidence="2" id="KW-0812">Transmembrane</keyword>
<name>A0A834VGX0_SARSC</name>
<feature type="transmembrane region" description="Helical" evidence="2">
    <location>
        <begin position="604"/>
        <end position="627"/>
    </location>
</feature>
<dbReference type="Proteomes" id="UP000070412">
    <property type="component" value="Unassembled WGS sequence"/>
</dbReference>
<accession>A0A834VGX0</accession>
<sequence length="655" mass="76759">MLSRSFRKVNHYGSDYWSQLIYWSVMITMIVLTSINSIRSDTICSETDFQASVALNECYLMLFKHQYLWLLDICNFKLVNIFLFDEIFGGCSQHHKRDYQDHSQQQKQPSQKNQSIKLDRMMNESVMILRQNLTTSQSIRSRSSDQQNLFVWKHFDEYDPNLRNINYLCMQLNNEICFFPIKITEEEPSEEFLQNITDRFDSEIEQRNRLYQSCLDDVRHETPPIEASWNENVYAPIRNQSNQHSDDNLNITNADLDSNNNPLIDTETIEIVNRYYHVSSPKGPKRYRLFGRNFYADISYLPSAYDPRRLLYEVKLIKLDRNKKIINGFDQNFERPSSFVTAAQKNGIDSNNITDSFIDSKRSDDDDDGEFSDVGMKSKSNDERNVIDFEKEFFWIQNVSTFVVLSNFEVIVFFHDEFCFINYFTSKCSRRSTKELFSCDNLDEEMREKLETLMSIAKTDGVDDGEENYDAIVESIGYDNEAISLTTSSLLNEKIGNASSEASDFEEIFIVENNPQNSDTSSLIPRFESEWKNHQSKFLANQTSERFGIEFLISKRNLYRKNSREQNQNSKHRRMIDGGQSFCCQNYWYFIRLGFRIQRTIITAALRTILIVVLATIAAVAIIITILNQIECVKFRAEIFLYVVGTFFAQKFKQT</sequence>
<reference evidence="3" key="2">
    <citation type="submission" date="2020-01" db="EMBL/GenBank/DDBJ databases">
        <authorList>
            <person name="Korhonen P.K.K."/>
            <person name="Guangxu M.G."/>
            <person name="Wang T.W."/>
            <person name="Stroehlein A.J.S."/>
            <person name="Young N.D."/>
            <person name="Ang C.-S.A."/>
            <person name="Fernando D.W.F."/>
            <person name="Lu H.L."/>
            <person name="Taylor S.T."/>
            <person name="Ehtesham M.E.M."/>
            <person name="Najaraj S.H.N."/>
            <person name="Harsha G.H.G."/>
            <person name="Madugundu A.M."/>
            <person name="Renuse S.R."/>
            <person name="Holt D.H."/>
            <person name="Pandey A.P."/>
            <person name="Papenfuss A.P."/>
            <person name="Gasser R.B.G."/>
            <person name="Fischer K.F."/>
        </authorList>
    </citation>
    <scope>NUCLEOTIDE SEQUENCE</scope>
    <source>
        <strain evidence="3">SSS_KF_BRIS2020</strain>
    </source>
</reference>
<keyword evidence="2" id="KW-1133">Transmembrane helix</keyword>
<evidence type="ECO:0000313" key="4">
    <source>
        <dbReference type="EnsemblMetazoa" id="KAF7494774.1"/>
    </source>
</evidence>
<dbReference type="EnsemblMetazoa" id="SSS_3016s_mrna">
    <property type="protein sequence ID" value="KAF7494774.1"/>
    <property type="gene ID" value="SSS_3016"/>
</dbReference>
<reference evidence="4" key="3">
    <citation type="submission" date="2022-06" db="UniProtKB">
        <authorList>
            <consortium name="EnsemblMetazoa"/>
        </authorList>
    </citation>
    <scope>IDENTIFICATION</scope>
</reference>
<reference evidence="5" key="1">
    <citation type="journal article" date="2020" name="PLoS Negl. Trop. Dis.">
        <title>High-quality nuclear genome for Sarcoptes scabiei-A critical resource for a neglected parasite.</title>
        <authorList>
            <person name="Korhonen P.K."/>
            <person name="Gasser R.B."/>
            <person name="Ma G."/>
            <person name="Wang T."/>
            <person name="Stroehlein A.J."/>
            <person name="Young N.D."/>
            <person name="Ang C.S."/>
            <person name="Fernando D.D."/>
            <person name="Lu H.C."/>
            <person name="Taylor S."/>
            <person name="Reynolds S.L."/>
            <person name="Mofiz E."/>
            <person name="Najaraj S.H."/>
            <person name="Gowda H."/>
            <person name="Madugundu A."/>
            <person name="Renuse S."/>
            <person name="Holt D."/>
            <person name="Pandey A."/>
            <person name="Papenfuss A.T."/>
            <person name="Fischer K."/>
        </authorList>
    </citation>
    <scope>NUCLEOTIDE SEQUENCE [LARGE SCALE GENOMIC DNA]</scope>
</reference>
<feature type="region of interest" description="Disordered" evidence="1">
    <location>
        <begin position="354"/>
        <end position="376"/>
    </location>
</feature>
<gene>
    <name evidence="3" type="ORF">SSS_3016</name>
</gene>
<evidence type="ECO:0000313" key="3">
    <source>
        <dbReference type="EMBL" id="KAF7494774.1"/>
    </source>
</evidence>
<evidence type="ECO:0000256" key="2">
    <source>
        <dbReference type="SAM" id="Phobius"/>
    </source>
</evidence>
<dbReference type="AlphaFoldDB" id="A0A834VGX0"/>
<evidence type="ECO:0000313" key="5">
    <source>
        <dbReference type="Proteomes" id="UP000070412"/>
    </source>
</evidence>
<proteinExistence type="predicted"/>
<keyword evidence="2" id="KW-0472">Membrane</keyword>
<keyword evidence="5" id="KW-1185">Reference proteome</keyword>
<protein>
    <submittedName>
        <fullName evidence="3 4">Uncharacterized protein</fullName>
    </submittedName>
</protein>
<organism evidence="3">
    <name type="scientific">Sarcoptes scabiei</name>
    <name type="common">Itch mite</name>
    <name type="synonym">Acarus scabiei</name>
    <dbReference type="NCBI Taxonomy" id="52283"/>
    <lineage>
        <taxon>Eukaryota</taxon>
        <taxon>Metazoa</taxon>
        <taxon>Ecdysozoa</taxon>
        <taxon>Arthropoda</taxon>
        <taxon>Chelicerata</taxon>
        <taxon>Arachnida</taxon>
        <taxon>Acari</taxon>
        <taxon>Acariformes</taxon>
        <taxon>Sarcoptiformes</taxon>
        <taxon>Astigmata</taxon>
        <taxon>Psoroptidia</taxon>
        <taxon>Sarcoptoidea</taxon>
        <taxon>Sarcoptidae</taxon>
        <taxon>Sarcoptinae</taxon>
        <taxon>Sarcoptes</taxon>
    </lineage>
</organism>
<dbReference type="OrthoDB" id="10503128at2759"/>
<dbReference type="EMBL" id="WVUK01000052">
    <property type="protein sequence ID" value="KAF7494774.1"/>
    <property type="molecule type" value="Genomic_DNA"/>
</dbReference>